<reference evidence="1 2" key="1">
    <citation type="submission" date="2022-10" db="EMBL/GenBank/DDBJ databases">
        <title>The complete genomes of actinobacterial strains from the NBC collection.</title>
        <authorList>
            <person name="Joergensen T.S."/>
            <person name="Alvarez Arevalo M."/>
            <person name="Sterndorff E.B."/>
            <person name="Faurdal D."/>
            <person name="Vuksanovic O."/>
            <person name="Mourched A.-S."/>
            <person name="Charusanti P."/>
            <person name="Shaw S."/>
            <person name="Blin K."/>
            <person name="Weber T."/>
        </authorList>
    </citation>
    <scope>NUCLEOTIDE SEQUENCE [LARGE SCALE GENOMIC DNA]</scope>
    <source>
        <strain evidence="1 2">NBC 01769</strain>
    </source>
</reference>
<dbReference type="RefSeq" id="WP_326594657.1">
    <property type="nucleotide sequence ID" value="NZ_CP109114.1"/>
</dbReference>
<sequence>MTGFGKQNMAVLVLREADDIDTVLRRALDTASAEERPGLERAVALTAEAGAVPDAELRGRWALRRMASTGYDGPPGTVAAIKALRTAERGLSLLQAVNLSKDAEAVRAMGSEAPAAGPIAP</sequence>
<evidence type="ECO:0000313" key="2">
    <source>
        <dbReference type="Proteomes" id="UP001330827"/>
    </source>
</evidence>
<proteinExistence type="predicted"/>
<organism evidence="1 2">
    <name type="scientific">Streptomyces brevispora</name>
    <dbReference type="NCBI Taxonomy" id="887462"/>
    <lineage>
        <taxon>Bacteria</taxon>
        <taxon>Bacillati</taxon>
        <taxon>Actinomycetota</taxon>
        <taxon>Actinomycetes</taxon>
        <taxon>Kitasatosporales</taxon>
        <taxon>Streptomycetaceae</taxon>
        <taxon>Streptomyces</taxon>
    </lineage>
</organism>
<name>A0ABZ1G758_9ACTN</name>
<evidence type="ECO:0000313" key="1">
    <source>
        <dbReference type="EMBL" id="WSC15742.1"/>
    </source>
</evidence>
<dbReference type="Proteomes" id="UP001330827">
    <property type="component" value="Chromosome"/>
</dbReference>
<protein>
    <submittedName>
        <fullName evidence="1">Uncharacterized protein</fullName>
    </submittedName>
</protein>
<gene>
    <name evidence="1" type="ORF">OIE64_24860</name>
</gene>
<accession>A0ABZ1G758</accession>
<dbReference type="EMBL" id="CP109114">
    <property type="protein sequence ID" value="WSC15742.1"/>
    <property type="molecule type" value="Genomic_DNA"/>
</dbReference>
<keyword evidence="2" id="KW-1185">Reference proteome</keyword>